<sequence>MKSIQKLVLFAGLGLSLVACSPSAENTNAEDLAVVKNYVKAVESLDYDAMNNFLADNYLGLGPSYGDSTNKTQAVNSWKFNASNLYKKIEHTKAQYAYVSIPEGGGKGNWIASWSELKITFQNEQTVMIWANSNYQVSDGKIVKSLTFYNEADALRQLGYDFFPVE</sequence>
<dbReference type="AlphaFoldDB" id="A0A418PVW5"/>
<proteinExistence type="predicted"/>
<accession>A0A418PVW5</accession>
<feature type="signal peptide" evidence="1">
    <location>
        <begin position="1"/>
        <end position="24"/>
    </location>
</feature>
<dbReference type="SUPFAM" id="SSF54427">
    <property type="entry name" value="NTF2-like"/>
    <property type="match status" value="1"/>
</dbReference>
<name>A0A418PVW5_9BACT</name>
<dbReference type="EMBL" id="QXML01000001">
    <property type="protein sequence ID" value="RIW18233.1"/>
    <property type="molecule type" value="Genomic_DNA"/>
</dbReference>
<dbReference type="OrthoDB" id="893139at2"/>
<reference evidence="2 3" key="1">
    <citation type="submission" date="2018-09" db="EMBL/GenBank/DDBJ databases">
        <authorList>
            <person name="Wang X."/>
            <person name="Du Z."/>
        </authorList>
    </citation>
    <scope>NUCLEOTIDE SEQUENCE [LARGE SCALE GENOMIC DNA]</scope>
    <source>
        <strain evidence="2 3">N3</strain>
    </source>
</reference>
<dbReference type="Proteomes" id="UP000283522">
    <property type="component" value="Unassembled WGS sequence"/>
</dbReference>
<gene>
    <name evidence="2" type="ORF">D0X99_00595</name>
</gene>
<evidence type="ECO:0000313" key="3">
    <source>
        <dbReference type="Proteomes" id="UP000283522"/>
    </source>
</evidence>
<evidence type="ECO:0008006" key="4">
    <source>
        <dbReference type="Google" id="ProtNLM"/>
    </source>
</evidence>
<evidence type="ECO:0000313" key="2">
    <source>
        <dbReference type="EMBL" id="RIW18233.1"/>
    </source>
</evidence>
<dbReference type="PROSITE" id="PS51257">
    <property type="entry name" value="PROKAR_LIPOPROTEIN"/>
    <property type="match status" value="1"/>
</dbReference>
<dbReference type="RefSeq" id="WP_119475711.1">
    <property type="nucleotide sequence ID" value="NZ_QXML01000001.1"/>
</dbReference>
<protein>
    <recommendedName>
        <fullName evidence="4">Nuclear transport factor 2 family protein</fullName>
    </recommendedName>
</protein>
<keyword evidence="3" id="KW-1185">Reference proteome</keyword>
<evidence type="ECO:0000256" key="1">
    <source>
        <dbReference type="SAM" id="SignalP"/>
    </source>
</evidence>
<dbReference type="Gene3D" id="3.10.450.50">
    <property type="match status" value="1"/>
</dbReference>
<feature type="chain" id="PRO_5019547238" description="Nuclear transport factor 2 family protein" evidence="1">
    <location>
        <begin position="25"/>
        <end position="166"/>
    </location>
</feature>
<organism evidence="2 3">
    <name type="scientific">Algoriphagus lacus</name>
    <dbReference type="NCBI Taxonomy" id="2056311"/>
    <lineage>
        <taxon>Bacteria</taxon>
        <taxon>Pseudomonadati</taxon>
        <taxon>Bacteroidota</taxon>
        <taxon>Cytophagia</taxon>
        <taxon>Cytophagales</taxon>
        <taxon>Cyclobacteriaceae</taxon>
        <taxon>Algoriphagus</taxon>
    </lineage>
</organism>
<dbReference type="InterPro" id="IPR032710">
    <property type="entry name" value="NTF2-like_dom_sf"/>
</dbReference>
<comment type="caution">
    <text evidence="2">The sequence shown here is derived from an EMBL/GenBank/DDBJ whole genome shotgun (WGS) entry which is preliminary data.</text>
</comment>
<keyword evidence="1" id="KW-0732">Signal</keyword>